<dbReference type="Gene3D" id="3.50.50.60">
    <property type="entry name" value="FAD/NAD(P)-binding domain"/>
    <property type="match status" value="1"/>
</dbReference>
<dbReference type="PANTHER" id="PTHR43422:SF3">
    <property type="entry name" value="THIAMINE THIAZOLE SYNTHASE"/>
    <property type="match status" value="1"/>
</dbReference>
<comment type="caution">
    <text evidence="2">The sequence shown here is derived from an EMBL/GenBank/DDBJ whole genome shotgun (WGS) entry which is preliminary data.</text>
</comment>
<gene>
    <name evidence="2" type="ORF">AC230_07375</name>
</gene>
<organism evidence="2 3">
    <name type="scientific">Streptomyces caatingaensis</name>
    <dbReference type="NCBI Taxonomy" id="1678637"/>
    <lineage>
        <taxon>Bacteria</taxon>
        <taxon>Bacillati</taxon>
        <taxon>Actinomycetota</taxon>
        <taxon>Actinomycetes</taxon>
        <taxon>Kitasatosporales</taxon>
        <taxon>Streptomycetaceae</taxon>
        <taxon>Streptomyces</taxon>
    </lineage>
</organism>
<evidence type="ECO:0008006" key="4">
    <source>
        <dbReference type="Google" id="ProtNLM"/>
    </source>
</evidence>
<keyword evidence="3" id="KW-1185">Reference proteome</keyword>
<dbReference type="PATRIC" id="fig|1678637.3.peg.1604"/>
<dbReference type="PANTHER" id="PTHR43422">
    <property type="entry name" value="THIAMINE THIAZOLE SYNTHASE"/>
    <property type="match status" value="1"/>
</dbReference>
<dbReference type="SUPFAM" id="SSF51905">
    <property type="entry name" value="FAD/NAD(P)-binding domain"/>
    <property type="match status" value="1"/>
</dbReference>
<evidence type="ECO:0000313" key="3">
    <source>
        <dbReference type="Proteomes" id="UP000037288"/>
    </source>
</evidence>
<dbReference type="InterPro" id="IPR036188">
    <property type="entry name" value="FAD/NAD-bd_sf"/>
</dbReference>
<dbReference type="STRING" id="1678637.AC230_07375"/>
<protein>
    <recommendedName>
        <fullName evidence="4">FAD-binding domain-containing protein</fullName>
    </recommendedName>
</protein>
<sequence>MHVRPSREHPARRFGRAAVIGAGIAGLLTARALAGVFEEITVFERDHLPSDPRPRRGVPQGRHAHALQARGLEIFSELFPGLRQQLHAAGAPVVDFCQDARLQLPGGAARPMPSGILIQPVSRPLLETAVRTRVAALPGVRIRDGCTVTGLLTDSAARQVTGVHLTHRAPGSRVRTPAVHQAELVVDAGGRASHLPDWLVALGLPRVAGTTVDARVGYASRRYRTGRVPAASWRALFEPPQPPGHTRGCFALHIEDHQLLVTLQGAADDHPPTDDDGFHAFARSLHSDLATVLAILEPHSSAVRYARTANRRTYYHRLSPWPDGLLVLGDAACVFNPVYAQGMTVAAVEARALRDLLVRHRGHDLTGFARRFQHRLARITAWPWAMATLTDRGWPTGEPSPATVRAACWYLRRWQERIPHDPRMFEDFVRVANMLAGPATLVRPRHLARALAPAPCLRRDPRRARPETVPANTPTSEET</sequence>
<dbReference type="Proteomes" id="UP000037288">
    <property type="component" value="Unassembled WGS sequence"/>
</dbReference>
<feature type="compositionally biased region" description="Polar residues" evidence="1">
    <location>
        <begin position="470"/>
        <end position="479"/>
    </location>
</feature>
<dbReference type="AlphaFoldDB" id="A0A0K9XIR5"/>
<proteinExistence type="predicted"/>
<accession>A0A0K9XIR5</accession>
<evidence type="ECO:0000313" key="2">
    <source>
        <dbReference type="EMBL" id="KNB53284.1"/>
    </source>
</evidence>
<name>A0A0K9XIR5_9ACTN</name>
<evidence type="ECO:0000256" key="1">
    <source>
        <dbReference type="SAM" id="MobiDB-lite"/>
    </source>
</evidence>
<reference evidence="3" key="1">
    <citation type="submission" date="2015-07" db="EMBL/GenBank/DDBJ databases">
        <title>Draft genome sequence of Streptomyces sp. CMAA 1322, a bacterium isolated from Caatinga biome, from dry forest semiarid of Brazil.</title>
        <authorList>
            <person name="Santos S.N."/>
            <person name="Gacesa R."/>
            <person name="Taketani R.G."/>
            <person name="Long P.F."/>
            <person name="Melo I.S."/>
        </authorList>
    </citation>
    <scope>NUCLEOTIDE SEQUENCE [LARGE SCALE GENOMIC DNA]</scope>
    <source>
        <strain evidence="3">CMAA 1322</strain>
    </source>
</reference>
<feature type="region of interest" description="Disordered" evidence="1">
    <location>
        <begin position="458"/>
        <end position="479"/>
    </location>
</feature>
<dbReference type="EMBL" id="LFXA01000003">
    <property type="protein sequence ID" value="KNB53284.1"/>
    <property type="molecule type" value="Genomic_DNA"/>
</dbReference>